<accession>A0A4Y2K9I5</accession>
<gene>
    <name evidence="1" type="ORF">AVEN_275622_1</name>
</gene>
<dbReference type="AlphaFoldDB" id="A0A4Y2K9I5"/>
<keyword evidence="2" id="KW-1185">Reference proteome</keyword>
<reference evidence="1 2" key="1">
    <citation type="journal article" date="2019" name="Sci. Rep.">
        <title>Orb-weaving spider Araneus ventricosus genome elucidates the spidroin gene catalogue.</title>
        <authorList>
            <person name="Kono N."/>
            <person name="Nakamura H."/>
            <person name="Ohtoshi R."/>
            <person name="Moran D.A.P."/>
            <person name="Shinohara A."/>
            <person name="Yoshida Y."/>
            <person name="Fujiwara M."/>
            <person name="Mori M."/>
            <person name="Tomita M."/>
            <person name="Arakawa K."/>
        </authorList>
    </citation>
    <scope>NUCLEOTIDE SEQUENCE [LARGE SCALE GENOMIC DNA]</scope>
</reference>
<proteinExistence type="predicted"/>
<sequence>MSCHSVDVVGGGVPVVVVVVEEDVVDAVVVILSVVFSVDENLVAVDDGSVVVKAIVKDANNDSVTILLATNGFSCIGTSEVCRPRGKRNRNLSSSSPQMQIFSRKDAEALLSPRNLTPKGCGRASCAG</sequence>
<dbReference type="Proteomes" id="UP000499080">
    <property type="component" value="Unassembled WGS sequence"/>
</dbReference>
<name>A0A4Y2K9I5_ARAVE</name>
<comment type="caution">
    <text evidence="1">The sequence shown here is derived from an EMBL/GenBank/DDBJ whole genome shotgun (WGS) entry which is preliminary data.</text>
</comment>
<dbReference type="EMBL" id="BGPR01004388">
    <property type="protein sequence ID" value="GBM99080.1"/>
    <property type="molecule type" value="Genomic_DNA"/>
</dbReference>
<evidence type="ECO:0000313" key="2">
    <source>
        <dbReference type="Proteomes" id="UP000499080"/>
    </source>
</evidence>
<organism evidence="1 2">
    <name type="scientific">Araneus ventricosus</name>
    <name type="common">Orbweaver spider</name>
    <name type="synonym">Epeira ventricosa</name>
    <dbReference type="NCBI Taxonomy" id="182803"/>
    <lineage>
        <taxon>Eukaryota</taxon>
        <taxon>Metazoa</taxon>
        <taxon>Ecdysozoa</taxon>
        <taxon>Arthropoda</taxon>
        <taxon>Chelicerata</taxon>
        <taxon>Arachnida</taxon>
        <taxon>Araneae</taxon>
        <taxon>Araneomorphae</taxon>
        <taxon>Entelegynae</taxon>
        <taxon>Araneoidea</taxon>
        <taxon>Araneidae</taxon>
        <taxon>Araneus</taxon>
    </lineage>
</organism>
<evidence type="ECO:0000313" key="1">
    <source>
        <dbReference type="EMBL" id="GBM99080.1"/>
    </source>
</evidence>
<protein>
    <submittedName>
        <fullName evidence="1">Uncharacterized protein</fullName>
    </submittedName>
</protein>